<name>N2BUA9_9ACTN</name>
<evidence type="ECO:0000313" key="3">
    <source>
        <dbReference type="Proteomes" id="UP000012651"/>
    </source>
</evidence>
<keyword evidence="3" id="KW-1185">Reference proteome</keyword>
<sequence>MVDSSVPDSQNTEHMDAKALGGGILKTPNISS</sequence>
<accession>N2BUA9</accession>
<dbReference type="HOGENOM" id="CLU_3387773_0_0_11"/>
<proteinExistence type="predicted"/>
<dbReference type="AlphaFoldDB" id="N2BUA9"/>
<dbReference type="EMBL" id="AGXC01000003">
    <property type="protein sequence ID" value="EMZ40454.1"/>
    <property type="molecule type" value="Genomic_DNA"/>
</dbReference>
<gene>
    <name evidence="2" type="ORF">HMPREF1091_01397</name>
</gene>
<reference evidence="2 3" key="1">
    <citation type="submission" date="2013-03" db="EMBL/GenBank/DDBJ databases">
        <title>The Genome Sequence of Atopobium minutum 10063974.</title>
        <authorList>
            <consortium name="The Broad Institute Genome Sequencing Platform"/>
            <person name="Earl A."/>
            <person name="Ward D."/>
            <person name="Feldgarden M."/>
            <person name="Gevers D."/>
            <person name="Lambert T."/>
            <person name="Marvaud J.-C."/>
            <person name="Courvalin P."/>
            <person name="Walker B."/>
            <person name="Young S.K."/>
            <person name="Zeng Q."/>
            <person name="Gargeya S."/>
            <person name="Fitzgerald M."/>
            <person name="Haas B."/>
            <person name="Abouelleil A."/>
            <person name="Alvarado L."/>
            <person name="Arachchi H.M."/>
            <person name="Berlin A.M."/>
            <person name="Chapman S.B."/>
            <person name="Dewar J."/>
            <person name="Goldberg J."/>
            <person name="Griggs A."/>
            <person name="Gujja S."/>
            <person name="Hansen M."/>
            <person name="Howarth C."/>
            <person name="Imamovic A."/>
            <person name="Larimer J."/>
            <person name="McCowan C."/>
            <person name="Murphy C."/>
            <person name="Neiman D."/>
            <person name="Pearson M."/>
            <person name="Priest M."/>
            <person name="Roberts A."/>
            <person name="Saif S."/>
            <person name="Shea T."/>
            <person name="Sisk P."/>
            <person name="Sykes S."/>
            <person name="Wortman J."/>
            <person name="Nusbaum C."/>
            <person name="Birren B."/>
        </authorList>
    </citation>
    <scope>NUCLEOTIDE SEQUENCE [LARGE SCALE GENOMIC DNA]</scope>
    <source>
        <strain evidence="2 3">10063974</strain>
    </source>
</reference>
<protein>
    <submittedName>
        <fullName evidence="2">Uncharacterized protein</fullName>
    </submittedName>
</protein>
<comment type="caution">
    <text evidence="2">The sequence shown here is derived from an EMBL/GenBank/DDBJ whole genome shotgun (WGS) entry which is preliminary data.</text>
</comment>
<evidence type="ECO:0000256" key="1">
    <source>
        <dbReference type="SAM" id="MobiDB-lite"/>
    </source>
</evidence>
<evidence type="ECO:0000313" key="2">
    <source>
        <dbReference type="EMBL" id="EMZ40454.1"/>
    </source>
</evidence>
<feature type="region of interest" description="Disordered" evidence="1">
    <location>
        <begin position="1"/>
        <end position="32"/>
    </location>
</feature>
<organism evidence="2 3">
    <name type="scientific">Atopobium minutum 10063974</name>
    <dbReference type="NCBI Taxonomy" id="997872"/>
    <lineage>
        <taxon>Bacteria</taxon>
        <taxon>Bacillati</taxon>
        <taxon>Actinomycetota</taxon>
        <taxon>Coriobacteriia</taxon>
        <taxon>Coriobacteriales</taxon>
        <taxon>Atopobiaceae</taxon>
        <taxon>Atopobium</taxon>
    </lineage>
</organism>
<feature type="compositionally biased region" description="Polar residues" evidence="1">
    <location>
        <begin position="1"/>
        <end position="10"/>
    </location>
</feature>
<dbReference type="Proteomes" id="UP000012651">
    <property type="component" value="Unassembled WGS sequence"/>
</dbReference>